<reference evidence="1 2" key="1">
    <citation type="submission" date="2019-11" db="EMBL/GenBank/DDBJ databases">
        <title>Pseudooceanicola pacifica sp. nov., isolated from deep-sea sediment of the Pacific Ocean.</title>
        <authorList>
            <person name="Lyu L."/>
        </authorList>
    </citation>
    <scope>NUCLEOTIDE SEQUENCE [LARGE SCALE GENOMIC DNA]</scope>
    <source>
        <strain evidence="1 2">216_PA32_1</strain>
    </source>
</reference>
<proteinExistence type="predicted"/>
<evidence type="ECO:0000313" key="2">
    <source>
        <dbReference type="Proteomes" id="UP000443843"/>
    </source>
</evidence>
<dbReference type="SUPFAM" id="SSF47413">
    <property type="entry name" value="lambda repressor-like DNA-binding domains"/>
    <property type="match status" value="1"/>
</dbReference>
<name>A0A844WB23_9RHOB</name>
<gene>
    <name evidence="1" type="ORF">GLS40_07935</name>
</gene>
<dbReference type="AlphaFoldDB" id="A0A844WB23"/>
<dbReference type="RefSeq" id="WP_160382200.1">
    <property type="nucleotide sequence ID" value="NZ_WNXQ01000003.1"/>
</dbReference>
<dbReference type="Proteomes" id="UP000443843">
    <property type="component" value="Unassembled WGS sequence"/>
</dbReference>
<evidence type="ECO:0000313" key="1">
    <source>
        <dbReference type="EMBL" id="MWB77948.1"/>
    </source>
</evidence>
<dbReference type="Gene3D" id="1.10.260.40">
    <property type="entry name" value="lambda repressor-like DNA-binding domains"/>
    <property type="match status" value="1"/>
</dbReference>
<sequence length="62" mass="6842">MTAEDFNAWLAKEGISGREAARRLDVSKNTVVRYRQTGAPGYIALACAALSYGLPPWRKIDD</sequence>
<keyword evidence="2" id="KW-1185">Reference proteome</keyword>
<dbReference type="EMBL" id="WNXQ01000003">
    <property type="protein sequence ID" value="MWB77948.1"/>
    <property type="molecule type" value="Genomic_DNA"/>
</dbReference>
<organism evidence="1 2">
    <name type="scientific">Pseudooceanicola pacificus</name>
    <dbReference type="NCBI Taxonomy" id="2676438"/>
    <lineage>
        <taxon>Bacteria</taxon>
        <taxon>Pseudomonadati</taxon>
        <taxon>Pseudomonadota</taxon>
        <taxon>Alphaproteobacteria</taxon>
        <taxon>Rhodobacterales</taxon>
        <taxon>Paracoccaceae</taxon>
        <taxon>Pseudooceanicola</taxon>
    </lineage>
</organism>
<dbReference type="GO" id="GO:0003677">
    <property type="term" value="F:DNA binding"/>
    <property type="evidence" value="ECO:0007669"/>
    <property type="project" value="InterPro"/>
</dbReference>
<protein>
    <submittedName>
        <fullName evidence="1">Uncharacterized protein</fullName>
    </submittedName>
</protein>
<dbReference type="InterPro" id="IPR010982">
    <property type="entry name" value="Lambda_DNA-bd_dom_sf"/>
</dbReference>
<comment type="caution">
    <text evidence="1">The sequence shown here is derived from an EMBL/GenBank/DDBJ whole genome shotgun (WGS) entry which is preliminary data.</text>
</comment>
<accession>A0A844WB23</accession>
<dbReference type="Pfam" id="PF13384">
    <property type="entry name" value="HTH_23"/>
    <property type="match status" value="1"/>
</dbReference>